<dbReference type="EMBL" id="QETA01000001">
    <property type="protein sequence ID" value="PWF25290.1"/>
    <property type="molecule type" value="Genomic_DNA"/>
</dbReference>
<reference evidence="2" key="1">
    <citation type="submission" date="2018-05" db="EMBL/GenBank/DDBJ databases">
        <authorList>
            <person name="Li Y."/>
        </authorList>
    </citation>
    <scope>NUCLEOTIDE SEQUENCE [LARGE SCALE GENOMIC DNA]</scope>
    <source>
        <strain evidence="2">3d-2-2</strain>
    </source>
</reference>
<gene>
    <name evidence="1" type="ORF">DD235_03855</name>
</gene>
<dbReference type="Proteomes" id="UP000245212">
    <property type="component" value="Unassembled WGS sequence"/>
</dbReference>
<sequence length="64" mass="6948">MSMSIDSTVNAAQTLNAASTQQEVQTLMLRKTLDLQTQIVTDIMKSMPSLATEGSLGRNVNTYV</sequence>
<dbReference type="Pfam" id="PF14070">
    <property type="entry name" value="YjfB_motility"/>
    <property type="match status" value="1"/>
</dbReference>
<name>A0A2V1K3Y2_9BURK</name>
<accession>A0A2V1K3Y2</accession>
<keyword evidence="2" id="KW-1185">Reference proteome</keyword>
<dbReference type="InterPro" id="IPR025906">
    <property type="entry name" value="YjfB_motility"/>
</dbReference>
<dbReference type="AlphaFoldDB" id="A0A2V1K3Y2"/>
<evidence type="ECO:0000313" key="2">
    <source>
        <dbReference type="Proteomes" id="UP000245212"/>
    </source>
</evidence>
<evidence type="ECO:0000313" key="1">
    <source>
        <dbReference type="EMBL" id="PWF25290.1"/>
    </source>
</evidence>
<organism evidence="1 2">
    <name type="scientific">Corticimicrobacter populi</name>
    <dbReference type="NCBI Taxonomy" id="2175229"/>
    <lineage>
        <taxon>Bacteria</taxon>
        <taxon>Pseudomonadati</taxon>
        <taxon>Pseudomonadota</taxon>
        <taxon>Betaproteobacteria</taxon>
        <taxon>Burkholderiales</taxon>
        <taxon>Alcaligenaceae</taxon>
        <taxon>Corticimicrobacter</taxon>
    </lineage>
</organism>
<proteinExistence type="predicted"/>
<protein>
    <submittedName>
        <fullName evidence="1">Putative motility protein</fullName>
    </submittedName>
</protein>
<dbReference type="RefSeq" id="WP_109060691.1">
    <property type="nucleotide sequence ID" value="NZ_QETA01000001.1"/>
</dbReference>
<comment type="caution">
    <text evidence="1">The sequence shown here is derived from an EMBL/GenBank/DDBJ whole genome shotgun (WGS) entry which is preliminary data.</text>
</comment>